<proteinExistence type="predicted"/>
<dbReference type="EMBL" id="SOPW01000023">
    <property type="protein sequence ID" value="TFB13664.1"/>
    <property type="molecule type" value="Genomic_DNA"/>
</dbReference>
<gene>
    <name evidence="2" type="ORF">E3U55_15510</name>
</gene>
<keyword evidence="3" id="KW-1185">Reference proteome</keyword>
<organism evidence="2 3">
    <name type="scientific">Filobacillus milosensis</name>
    <dbReference type="NCBI Taxonomy" id="94137"/>
    <lineage>
        <taxon>Bacteria</taxon>
        <taxon>Bacillati</taxon>
        <taxon>Bacillota</taxon>
        <taxon>Bacilli</taxon>
        <taxon>Bacillales</taxon>
        <taxon>Bacillaceae</taxon>
        <taxon>Filobacillus</taxon>
    </lineage>
</organism>
<evidence type="ECO:0000259" key="1">
    <source>
        <dbReference type="Pfam" id="PF18476"/>
    </source>
</evidence>
<comment type="caution">
    <text evidence="2">The sequence shown here is derived from an EMBL/GenBank/DDBJ whole genome shotgun (WGS) entry which is preliminary data.</text>
</comment>
<protein>
    <recommendedName>
        <fullName evidence="1">PIN like domain-containing protein</fullName>
    </recommendedName>
</protein>
<name>A0A4Y8IFE7_9BACI</name>
<evidence type="ECO:0000313" key="3">
    <source>
        <dbReference type="Proteomes" id="UP000297975"/>
    </source>
</evidence>
<dbReference type="Proteomes" id="UP000297975">
    <property type="component" value="Unassembled WGS sequence"/>
</dbReference>
<accession>A0A4Y8IFE7</accession>
<dbReference type="InterPro" id="IPR041578">
    <property type="entry name" value="PIN_8"/>
</dbReference>
<dbReference type="Pfam" id="PF18476">
    <property type="entry name" value="PIN_8"/>
    <property type="match status" value="1"/>
</dbReference>
<sequence length="422" mass="50643">MLKNEFIIFNYEKKHFDNLWDDCLFVFDTNVLLNMYRYSENVRDSFFEVYNHLNGRIWIPYHVALEFHSNRKKVIIEQQNIYDQVISAVNTGFEEFEKKFSSKINNKIKFHTTIDISDIQNKYNKFFNKLIDELDSKKENHPNFLEKDPILSKLESLFSNKVGKPYTQEKLNEIFETGEERFRKKIPPGYEDAQDKKDIIQYFNGIEYKKEYGDLIIWNQIIDKSYKENKPIIFVTDDSKKDWWQEDGGRKSPRIELLSEFYYKTNQHVYIYNSNAFLEFADKYYNTDFEEDIFNEVININTNYSYNLLYEIPKSDLIEYLNNEEKIKIKYLFEAVEDSISLDYAIQSLYDELNKKFISPSHDYKVGDKVLHKRFGEGIIMETGNLKNNFQELEVLFFNDNEHRKMISLAPMTKKPSPDFDS</sequence>
<feature type="domain" description="PIN like" evidence="1">
    <location>
        <begin position="24"/>
        <end position="257"/>
    </location>
</feature>
<reference evidence="2 3" key="1">
    <citation type="submission" date="2019-03" db="EMBL/GenBank/DDBJ databases">
        <authorList>
            <person name="He R.-H."/>
        </authorList>
    </citation>
    <scope>NUCLEOTIDE SEQUENCE [LARGE SCALE GENOMIC DNA]</scope>
    <source>
        <strain evidence="3">SH 714</strain>
    </source>
</reference>
<evidence type="ECO:0000313" key="2">
    <source>
        <dbReference type="EMBL" id="TFB13664.1"/>
    </source>
</evidence>
<dbReference type="OrthoDB" id="9182727at2"/>
<dbReference type="AlphaFoldDB" id="A0A4Y8IFE7"/>
<dbReference type="Pfam" id="PF21196">
    <property type="entry name" value="PcrA_UvrD_tudor"/>
    <property type="match status" value="1"/>
</dbReference>
<dbReference type="RefSeq" id="WP_134341397.1">
    <property type="nucleotide sequence ID" value="NZ_SOPW01000023.1"/>
</dbReference>